<organism evidence="2 3">
    <name type="scientific">Cyclospora cayetanensis</name>
    <dbReference type="NCBI Taxonomy" id="88456"/>
    <lineage>
        <taxon>Eukaryota</taxon>
        <taxon>Sar</taxon>
        <taxon>Alveolata</taxon>
        <taxon>Apicomplexa</taxon>
        <taxon>Conoidasida</taxon>
        <taxon>Coccidia</taxon>
        <taxon>Eucoccidiorida</taxon>
        <taxon>Eimeriorina</taxon>
        <taxon>Eimeriidae</taxon>
        <taxon>Cyclospora</taxon>
    </lineage>
</organism>
<accession>A0A6P6S591</accession>
<feature type="compositionally biased region" description="Basic and acidic residues" evidence="1">
    <location>
        <begin position="588"/>
        <end position="642"/>
    </location>
</feature>
<dbReference type="InterPro" id="IPR011989">
    <property type="entry name" value="ARM-like"/>
</dbReference>
<protein>
    <submittedName>
        <fullName evidence="3">Uncharacterized protein LOC34620800</fullName>
    </submittedName>
</protein>
<evidence type="ECO:0000256" key="1">
    <source>
        <dbReference type="SAM" id="MobiDB-lite"/>
    </source>
</evidence>
<reference evidence="3" key="1">
    <citation type="submission" date="2025-08" db="UniProtKB">
        <authorList>
            <consortium name="RefSeq"/>
        </authorList>
    </citation>
    <scope>IDENTIFICATION</scope>
</reference>
<feature type="compositionally biased region" description="Low complexity" evidence="1">
    <location>
        <begin position="63"/>
        <end position="81"/>
    </location>
</feature>
<evidence type="ECO:0000313" key="3">
    <source>
        <dbReference type="RefSeq" id="XP_026194495.1"/>
    </source>
</evidence>
<feature type="region of interest" description="Disordered" evidence="1">
    <location>
        <begin position="34"/>
        <end position="114"/>
    </location>
</feature>
<dbReference type="Proteomes" id="UP000515125">
    <property type="component" value="Unplaced"/>
</dbReference>
<name>A0A6P6S591_9EIME</name>
<proteinExistence type="predicted"/>
<dbReference type="GeneID" id="34620800"/>
<dbReference type="SUPFAM" id="SSF48371">
    <property type="entry name" value="ARM repeat"/>
    <property type="match status" value="1"/>
</dbReference>
<dbReference type="Gene3D" id="1.25.10.10">
    <property type="entry name" value="Leucine-rich Repeat Variant"/>
    <property type="match status" value="1"/>
</dbReference>
<gene>
    <name evidence="3" type="primary">LOC34620800</name>
</gene>
<keyword evidence="2" id="KW-1185">Reference proteome</keyword>
<evidence type="ECO:0000313" key="2">
    <source>
        <dbReference type="Proteomes" id="UP000515125"/>
    </source>
</evidence>
<dbReference type="InterPro" id="IPR016024">
    <property type="entry name" value="ARM-type_fold"/>
</dbReference>
<dbReference type="OrthoDB" id="331246at2759"/>
<dbReference type="RefSeq" id="XP_026194495.1">
    <property type="nucleotide sequence ID" value="XM_026338710.1"/>
</dbReference>
<feature type="compositionally biased region" description="Low complexity" evidence="1">
    <location>
        <begin position="665"/>
        <end position="686"/>
    </location>
</feature>
<dbReference type="AlphaFoldDB" id="A0A6P6S591"/>
<sequence>MNDGNREKAKATAAALLKDESFVIKYPALARALKESVEPSEEPGVSSTVLLPGPAAQKPQLPLNPTSSSPAASPPLSGSTSKFPEPTQQASSPVHLAQSHPSRDPQGGEAAETRTGHVTDDALPAAASGIASPTGEPAEKVLHPPVHYMKRLEELQQGYVQIMQHRNSVSLQYELLRKTGRPLTGARLPSAVALSSSPPFMLPSTSARPLVKSVADAWPPGTIEQQQQQQALLQLQRMGATPSAVHPCMPQAVPWIVSAATHSPEAVASAAEAVAGHDGSLAERSAAIHQLRQQLHPHEKPRPTIDPAVLYEKAGIDLAVQHLKDRAERMHAQSREITRALAHKKQQAELEALREKNAHPLLADVTARDGIAVAQAEAARIELRSRDALYHAAYAEDADAELVRLHAERMKDITRIQETNPLPQQCHVTRAVAEGLEDPLEIMAQRNVDFRVQRLSAAAAQLAVSRMLRNLGYSQEREDAVPVRRGEGPAVYKSKFPKAYPELGYANALPVSQQGRRELFRKAQQKDGKVPTFADFVEEETQREAVGELDVFSGPGKQLMLAQQEKRKEDDDWARLCLSKLHSKNMALEEAKSARQEAEEAQRSLERMRRRQEELEAERDAMAQLARRREKEAAQAREEAERQAAAASALVRKAPSRSPTLTVEAAARAGDPARRGASAALSRSRTVSLSRASLSQAARIDEKRLLEAENLQNCEKTIQDSFEVLPPKRLHAAIPQQSRRKGEILNNALAERLPPYRCEEFVFLTPPVETTPEKLKLLYTQMKKVFSSGELGSSEHVQMIYDFSVGCCQEFVRKDPASQVVINTDLVDLLLQQVNESSNSEVVAFCIHILIVARSPHRKTAQYSAFLAVLSKWKHEPAVLTRACLAIDAAAQRAQLEGLASHERKKLLGAGQRLEEGYNDLRRPPSYNEVVQILESKTPKWMPDDASDVDKVFGRVTLHAIISALQDSKGSVVLCAHINEFIATFSYHVTTLADARRRAVELGVIEAIVKSMTACSTDPLMCAFGCRAISRLVYKEPDDSKIYTELLKMRAMTTLLFVMFKHGKEPCLAEDALRCIANCASNERCAAAILERGVNVICKVVSEHSDNMEVVAQGCRCLWLLSSQPGLQAPRAALIDTEVCNRCTAPGAVSLAHCSQTLQCLGP</sequence>
<feature type="region of interest" description="Disordered" evidence="1">
    <location>
        <begin position="588"/>
        <end position="686"/>
    </location>
</feature>